<evidence type="ECO:0000313" key="10">
    <source>
        <dbReference type="EMBL" id="MCO1655574.1"/>
    </source>
</evidence>
<evidence type="ECO:0000256" key="4">
    <source>
        <dbReference type="ARBA" id="ARBA00022984"/>
    </source>
</evidence>
<dbReference type="RefSeq" id="WP_252437455.1">
    <property type="nucleotide sequence ID" value="NZ_JAGSOV010000023.1"/>
</dbReference>
<evidence type="ECO:0000256" key="3">
    <source>
        <dbReference type="ARBA" id="ARBA00022960"/>
    </source>
</evidence>
<reference evidence="10" key="1">
    <citation type="submission" date="2021-04" db="EMBL/GenBank/DDBJ databases">
        <title>Pseudonocardia sp. nov., isolated from sandy soil of mangrove forest.</title>
        <authorList>
            <person name="Zan Z."/>
            <person name="Huang R."/>
            <person name="Liu W."/>
        </authorList>
    </citation>
    <scope>NUCLEOTIDE SEQUENCE</scope>
    <source>
        <strain evidence="10">S2-4</strain>
    </source>
</reference>
<feature type="region of interest" description="Disordered" evidence="7">
    <location>
        <begin position="30"/>
        <end position="103"/>
    </location>
</feature>
<keyword evidence="5 6" id="KW-0961">Cell wall biogenesis/degradation</keyword>
<dbReference type="Proteomes" id="UP001165283">
    <property type="component" value="Unassembled WGS sequence"/>
</dbReference>
<keyword evidence="3 6" id="KW-0133">Cell shape</keyword>
<sequence length="292" mass="30067">MNATTTGRALRATAVWGLTLLLAGACATGPAERGPAAPAAMPTPAPVTAAPPPTGAPATSTAPSSTAPSSTAIAPTPAITTGGSATAAAPAPAPAPLERGDGGPEVLALQERLSALGYWLGTPDGSFGSLTQQAVYALQGAAGLQRDGVVGPATRAALDAGTRPRARSDRGAVTEIDRDAGLISFVRDGQVQLVLHTSTGTFETYRHDGRRLLADTPEGRFTVTWAHDGWREGALGRLYRPRYFHPDGIAVHGYPSVPAYPASHGCARVSGEAMDMVWARDLMPLRSEVLVY</sequence>
<dbReference type="SUPFAM" id="SSF141523">
    <property type="entry name" value="L,D-transpeptidase catalytic domain-like"/>
    <property type="match status" value="1"/>
</dbReference>
<dbReference type="InterPro" id="IPR036365">
    <property type="entry name" value="PGBD-like_sf"/>
</dbReference>
<accession>A0ABT0ZY41</accession>
<feature type="compositionally biased region" description="Low complexity" evidence="7">
    <location>
        <begin position="30"/>
        <end position="40"/>
    </location>
</feature>
<comment type="caution">
    <text evidence="10">The sequence shown here is derived from an EMBL/GenBank/DDBJ whole genome shotgun (WGS) entry which is preliminary data.</text>
</comment>
<organism evidence="10 11">
    <name type="scientific">Pseudonocardia humida</name>
    <dbReference type="NCBI Taxonomy" id="2800819"/>
    <lineage>
        <taxon>Bacteria</taxon>
        <taxon>Bacillati</taxon>
        <taxon>Actinomycetota</taxon>
        <taxon>Actinomycetes</taxon>
        <taxon>Pseudonocardiales</taxon>
        <taxon>Pseudonocardiaceae</taxon>
        <taxon>Pseudonocardia</taxon>
    </lineage>
</organism>
<dbReference type="EMBL" id="JAGSOV010000023">
    <property type="protein sequence ID" value="MCO1655574.1"/>
    <property type="molecule type" value="Genomic_DNA"/>
</dbReference>
<dbReference type="InterPro" id="IPR038063">
    <property type="entry name" value="Transpep_catalytic_dom"/>
</dbReference>
<feature type="chain" id="PRO_5047018160" evidence="8">
    <location>
        <begin position="28"/>
        <end position="292"/>
    </location>
</feature>
<feature type="active site" description="Proton donor/acceptor" evidence="6">
    <location>
        <position position="252"/>
    </location>
</feature>
<gene>
    <name evidence="10" type="ORF">KDL28_10975</name>
</gene>
<proteinExistence type="predicted"/>
<feature type="active site" description="Nucleophile" evidence="6">
    <location>
        <position position="266"/>
    </location>
</feature>
<dbReference type="Gene3D" id="2.40.440.10">
    <property type="entry name" value="L,D-transpeptidase catalytic domain-like"/>
    <property type="match status" value="1"/>
</dbReference>
<dbReference type="InterPro" id="IPR005490">
    <property type="entry name" value="LD_TPept_cat_dom"/>
</dbReference>
<name>A0ABT0ZY41_9PSEU</name>
<dbReference type="Pfam" id="PF01471">
    <property type="entry name" value="PG_binding_1"/>
    <property type="match status" value="1"/>
</dbReference>
<protein>
    <submittedName>
        <fullName evidence="10">Murein L,D-transpeptidase</fullName>
    </submittedName>
</protein>
<dbReference type="InterPro" id="IPR002477">
    <property type="entry name" value="Peptidoglycan-bd-like"/>
</dbReference>
<dbReference type="InterPro" id="IPR036366">
    <property type="entry name" value="PGBDSf"/>
</dbReference>
<feature type="compositionally biased region" description="Low complexity" evidence="7">
    <location>
        <begin position="56"/>
        <end position="90"/>
    </location>
</feature>
<evidence type="ECO:0000259" key="9">
    <source>
        <dbReference type="PROSITE" id="PS52029"/>
    </source>
</evidence>
<feature type="compositionally biased region" description="Pro residues" evidence="7">
    <location>
        <begin position="41"/>
        <end position="55"/>
    </location>
</feature>
<keyword evidence="11" id="KW-1185">Reference proteome</keyword>
<evidence type="ECO:0000256" key="6">
    <source>
        <dbReference type="PROSITE-ProRule" id="PRU01373"/>
    </source>
</evidence>
<evidence type="ECO:0000256" key="7">
    <source>
        <dbReference type="SAM" id="MobiDB-lite"/>
    </source>
</evidence>
<evidence type="ECO:0000256" key="2">
    <source>
        <dbReference type="ARBA" id="ARBA00022679"/>
    </source>
</evidence>
<evidence type="ECO:0000256" key="8">
    <source>
        <dbReference type="SAM" id="SignalP"/>
    </source>
</evidence>
<comment type="pathway">
    <text evidence="1 6">Cell wall biogenesis; peptidoglycan biosynthesis.</text>
</comment>
<keyword evidence="8" id="KW-0732">Signal</keyword>
<keyword evidence="2" id="KW-0808">Transferase</keyword>
<evidence type="ECO:0000256" key="5">
    <source>
        <dbReference type="ARBA" id="ARBA00023316"/>
    </source>
</evidence>
<dbReference type="Pfam" id="PF03734">
    <property type="entry name" value="YkuD"/>
    <property type="match status" value="1"/>
</dbReference>
<evidence type="ECO:0000256" key="1">
    <source>
        <dbReference type="ARBA" id="ARBA00004752"/>
    </source>
</evidence>
<dbReference type="SUPFAM" id="SSF47090">
    <property type="entry name" value="PGBD-like"/>
    <property type="match status" value="1"/>
</dbReference>
<feature type="signal peptide" evidence="8">
    <location>
        <begin position="1"/>
        <end position="27"/>
    </location>
</feature>
<feature type="domain" description="L,D-TPase catalytic" evidence="9">
    <location>
        <begin position="172"/>
        <end position="292"/>
    </location>
</feature>
<evidence type="ECO:0000313" key="11">
    <source>
        <dbReference type="Proteomes" id="UP001165283"/>
    </source>
</evidence>
<dbReference type="PROSITE" id="PS52029">
    <property type="entry name" value="LD_TPASE"/>
    <property type="match status" value="1"/>
</dbReference>
<dbReference type="Gene3D" id="1.10.101.10">
    <property type="entry name" value="PGBD-like superfamily/PGBD"/>
    <property type="match status" value="1"/>
</dbReference>
<keyword evidence="4 6" id="KW-0573">Peptidoglycan synthesis</keyword>
<dbReference type="CDD" id="cd16913">
    <property type="entry name" value="YkuD_like"/>
    <property type="match status" value="1"/>
</dbReference>